<evidence type="ECO:0008006" key="11">
    <source>
        <dbReference type="Google" id="ProtNLM"/>
    </source>
</evidence>
<evidence type="ECO:0000259" key="7">
    <source>
        <dbReference type="PROSITE" id="PS50135"/>
    </source>
</evidence>
<keyword evidence="1" id="KW-0479">Metal-binding</keyword>
<evidence type="ECO:0000256" key="5">
    <source>
        <dbReference type="SAM" id="MobiDB-lite"/>
    </source>
</evidence>
<organism evidence="9 10">
    <name type="scientific">Sinanodonta woodiana</name>
    <name type="common">Chinese pond mussel</name>
    <name type="synonym">Anodonta woodiana</name>
    <dbReference type="NCBI Taxonomy" id="1069815"/>
    <lineage>
        <taxon>Eukaryota</taxon>
        <taxon>Metazoa</taxon>
        <taxon>Spiralia</taxon>
        <taxon>Lophotrochozoa</taxon>
        <taxon>Mollusca</taxon>
        <taxon>Bivalvia</taxon>
        <taxon>Autobranchia</taxon>
        <taxon>Heteroconchia</taxon>
        <taxon>Palaeoheterodonta</taxon>
        <taxon>Unionida</taxon>
        <taxon>Unionoidea</taxon>
        <taxon>Unionidae</taxon>
        <taxon>Unioninae</taxon>
        <taxon>Sinanodonta</taxon>
    </lineage>
</organism>
<dbReference type="SUPFAM" id="SSF57850">
    <property type="entry name" value="RING/U-box"/>
    <property type="match status" value="1"/>
</dbReference>
<comment type="caution">
    <text evidence="9">The sequence shown here is derived from an EMBL/GenBank/DDBJ whole genome shotgun (WGS) entry which is preliminary data.</text>
</comment>
<dbReference type="SUPFAM" id="SSF46689">
    <property type="entry name" value="Homeodomain-like"/>
    <property type="match status" value="1"/>
</dbReference>
<dbReference type="InterPro" id="IPR000433">
    <property type="entry name" value="Znf_ZZ"/>
</dbReference>
<name>A0ABD3WD90_SINWO</name>
<dbReference type="Gene3D" id="1.10.10.60">
    <property type="entry name" value="Homeodomain-like"/>
    <property type="match status" value="1"/>
</dbReference>
<dbReference type="PROSITE" id="PS51294">
    <property type="entry name" value="HTH_MYB"/>
    <property type="match status" value="1"/>
</dbReference>
<proteinExistence type="predicted"/>
<gene>
    <name evidence="9" type="ORF">ACJMK2_038588</name>
</gene>
<dbReference type="EMBL" id="JBJQND010000007">
    <property type="protein sequence ID" value="KAL3870535.1"/>
    <property type="molecule type" value="Genomic_DNA"/>
</dbReference>
<dbReference type="PROSITE" id="PS50090">
    <property type="entry name" value="MYB_LIKE"/>
    <property type="match status" value="1"/>
</dbReference>
<evidence type="ECO:0000256" key="1">
    <source>
        <dbReference type="ARBA" id="ARBA00022723"/>
    </source>
</evidence>
<dbReference type="SMART" id="SM00717">
    <property type="entry name" value="SANT"/>
    <property type="match status" value="1"/>
</dbReference>
<evidence type="ECO:0000259" key="6">
    <source>
        <dbReference type="PROSITE" id="PS50090"/>
    </source>
</evidence>
<dbReference type="GO" id="GO:0070461">
    <property type="term" value="C:SAGA-type complex"/>
    <property type="evidence" value="ECO:0007669"/>
    <property type="project" value="UniProtKB-ARBA"/>
</dbReference>
<keyword evidence="2 4" id="KW-0863">Zinc-finger</keyword>
<dbReference type="InterPro" id="IPR001005">
    <property type="entry name" value="SANT/Myb"/>
</dbReference>
<keyword evidence="10" id="KW-1185">Reference proteome</keyword>
<dbReference type="InterPro" id="IPR037830">
    <property type="entry name" value="ZZZ3"/>
</dbReference>
<feature type="domain" description="ZZ-type" evidence="7">
    <location>
        <begin position="358"/>
        <end position="417"/>
    </location>
</feature>
<dbReference type="Proteomes" id="UP001634394">
    <property type="component" value="Unassembled WGS sequence"/>
</dbReference>
<accession>A0ABD3WD90</accession>
<evidence type="ECO:0000313" key="9">
    <source>
        <dbReference type="EMBL" id="KAL3870535.1"/>
    </source>
</evidence>
<sequence length="444" mass="51232">MEELPSTSQDQTLGDEEEMKTETSPVVTDDDFHDEEIDTYYFESDHLALQGNLDYKIMLRTIAMLEAQRVQAIKDLDRLYQCQEEALKDPIAFIDKLQSGINMKLPQPQKIASIPIINWEKYTSTMDLSSLGFHKHMTRLKKQLVEGTDEKEAETESASISANASLNESSGGVLVRGRVKTETKSSTFNQLWTAEEQKRLEELLVQFPSEDVESRRWQKIATALGNRTPQQVASRVQKYFIKLAKAGLPIPGRMPNLSQYTKRSGHRHHRFHKFYFQPSTFLQSYEPPVYMSDDEDTNSYGESSMEQDSLFDNIEDHLEVSDEDDVPIELRDSEEYMELMRLKRLKREKQFSDGQEQHIGFKCDICDCEPIVGTRWHCADCPTDLAVDFCDNCVDSTYETETHNSSHRLQPVRRPNNSTYVDRDYTGFVPGDYNYLDPNYMPAS</sequence>
<dbReference type="PANTHER" id="PTHR22705">
    <property type="entry name" value="ZINC FINGER, ZZ DOMAIN CONTAINING 3"/>
    <property type="match status" value="1"/>
</dbReference>
<dbReference type="Pfam" id="PF00569">
    <property type="entry name" value="ZZ"/>
    <property type="match status" value="1"/>
</dbReference>
<reference evidence="9 10" key="1">
    <citation type="submission" date="2024-11" db="EMBL/GenBank/DDBJ databases">
        <title>Chromosome-level genome assembly of the freshwater bivalve Anodonta woodiana.</title>
        <authorList>
            <person name="Chen X."/>
        </authorList>
    </citation>
    <scope>NUCLEOTIDE SEQUENCE [LARGE SCALE GENOMIC DNA]</scope>
    <source>
        <strain evidence="9">MN2024</strain>
        <tissue evidence="9">Gills</tissue>
    </source>
</reference>
<feature type="domain" description="Myb-like" evidence="6">
    <location>
        <begin position="192"/>
        <end position="240"/>
    </location>
</feature>
<feature type="compositionally biased region" description="Polar residues" evidence="5">
    <location>
        <begin position="1"/>
        <end position="12"/>
    </location>
</feature>
<dbReference type="InterPro" id="IPR009057">
    <property type="entry name" value="Homeodomain-like_sf"/>
</dbReference>
<evidence type="ECO:0000256" key="2">
    <source>
        <dbReference type="ARBA" id="ARBA00022771"/>
    </source>
</evidence>
<evidence type="ECO:0000256" key="3">
    <source>
        <dbReference type="ARBA" id="ARBA00022833"/>
    </source>
</evidence>
<feature type="region of interest" description="Disordered" evidence="5">
    <location>
        <begin position="1"/>
        <end position="30"/>
    </location>
</feature>
<evidence type="ECO:0000313" key="10">
    <source>
        <dbReference type="Proteomes" id="UP001634394"/>
    </source>
</evidence>
<evidence type="ECO:0000256" key="4">
    <source>
        <dbReference type="PROSITE-ProRule" id="PRU00228"/>
    </source>
</evidence>
<dbReference type="GO" id="GO:0008270">
    <property type="term" value="F:zinc ion binding"/>
    <property type="evidence" value="ECO:0007669"/>
    <property type="project" value="UniProtKB-KW"/>
</dbReference>
<dbReference type="PROSITE" id="PS50135">
    <property type="entry name" value="ZF_ZZ_2"/>
    <property type="match status" value="1"/>
</dbReference>
<dbReference type="CDD" id="cd00167">
    <property type="entry name" value="SANT"/>
    <property type="match status" value="1"/>
</dbReference>
<keyword evidence="3" id="KW-0862">Zinc</keyword>
<dbReference type="InterPro" id="IPR043145">
    <property type="entry name" value="Znf_ZZ_sf"/>
</dbReference>
<dbReference type="Pfam" id="PF00249">
    <property type="entry name" value="Myb_DNA-binding"/>
    <property type="match status" value="1"/>
</dbReference>
<feature type="domain" description="HTH myb-type" evidence="8">
    <location>
        <begin position="192"/>
        <end position="244"/>
    </location>
</feature>
<dbReference type="PANTHER" id="PTHR22705:SF0">
    <property type="entry name" value="ZZ-TYPE ZINC FINGER-CONTAINING PROTEIN 3"/>
    <property type="match status" value="1"/>
</dbReference>
<protein>
    <recommendedName>
        <fullName evidence="11">ZZ-type zinc finger-containing protein 3</fullName>
    </recommendedName>
</protein>
<evidence type="ECO:0000259" key="8">
    <source>
        <dbReference type="PROSITE" id="PS51294"/>
    </source>
</evidence>
<dbReference type="AlphaFoldDB" id="A0ABD3WD90"/>
<dbReference type="Gene3D" id="3.30.60.90">
    <property type="match status" value="1"/>
</dbReference>
<dbReference type="InterPro" id="IPR017930">
    <property type="entry name" value="Myb_dom"/>
</dbReference>
<feature type="region of interest" description="Disordered" evidence="5">
    <location>
        <begin position="145"/>
        <end position="164"/>
    </location>
</feature>